<reference evidence="1" key="1">
    <citation type="submission" date="2016-10" db="EMBL/GenBank/DDBJ databases">
        <authorList>
            <person name="Varghese N."/>
            <person name="Submissions S."/>
        </authorList>
    </citation>
    <scope>NUCLEOTIDE SEQUENCE [LARGE SCALE GENOMIC DNA]</scope>
    <source>
        <strain evidence="1">YR281</strain>
    </source>
</reference>
<gene>
    <name evidence="1" type="ORF">SAMN04487926_102327</name>
</gene>
<evidence type="ECO:0000313" key="1">
    <source>
        <dbReference type="EMBL" id="SDH15684.1"/>
    </source>
</evidence>
<accession>A0A7Z7FEU1</accession>
<protein>
    <recommendedName>
        <fullName evidence="3">DUF3348 domain-containing protein</fullName>
    </recommendedName>
</protein>
<dbReference type="AlphaFoldDB" id="A0A7Z7FEU1"/>
<proteinExistence type="predicted"/>
<evidence type="ECO:0008006" key="3">
    <source>
        <dbReference type="Google" id="ProtNLM"/>
    </source>
</evidence>
<dbReference type="Pfam" id="PF11828">
    <property type="entry name" value="DUF3348"/>
    <property type="match status" value="1"/>
</dbReference>
<evidence type="ECO:0000313" key="2">
    <source>
        <dbReference type="Proteomes" id="UP000198900"/>
    </source>
</evidence>
<sequence>MVSGGMVQAPQRTAVSGPTLVRLLARLTAADVPASSQSLSDQLSQWLGWTDAIALSTALNSAPPAVASGARGAGSVEHECARVRASLADAIAGDSMLAPRRRRSAAQVHAQNAQQPEAEANYADFRQCYLALQQSMETRIGSLRGRLRSMVAAQTSEMTRLAVVDAIMERSLGARERSLFGAVPGLLSGHFERLRQAAQDERDALDAVATTATSAERQVAAARPGAWLDVFRKDMQSVLLAELDIRFQPVEGLLAALRIS</sequence>
<dbReference type="InterPro" id="IPR021783">
    <property type="entry name" value="DUF3348"/>
</dbReference>
<dbReference type="Proteomes" id="UP000198900">
    <property type="component" value="Unassembled WGS sequence"/>
</dbReference>
<comment type="caution">
    <text evidence="1">The sequence shown here is derived from an EMBL/GenBank/DDBJ whole genome shotgun (WGS) entry which is preliminary data.</text>
</comment>
<organism evidence="1 2">
    <name type="scientific">Paraburkholderia steynii</name>
    <dbReference type="NCBI Taxonomy" id="1245441"/>
    <lineage>
        <taxon>Bacteria</taxon>
        <taxon>Pseudomonadati</taxon>
        <taxon>Pseudomonadota</taxon>
        <taxon>Betaproteobacteria</taxon>
        <taxon>Burkholderiales</taxon>
        <taxon>Burkholderiaceae</taxon>
        <taxon>Paraburkholderia</taxon>
    </lineage>
</organism>
<keyword evidence="2" id="KW-1185">Reference proteome</keyword>
<name>A0A7Z7FEU1_9BURK</name>
<dbReference type="EMBL" id="FNDI01000002">
    <property type="protein sequence ID" value="SDH15684.1"/>
    <property type="molecule type" value="Genomic_DNA"/>
</dbReference>